<protein>
    <submittedName>
        <fullName evidence="1">30945_t:CDS:1</fullName>
    </submittedName>
</protein>
<keyword evidence="2" id="KW-1185">Reference proteome</keyword>
<gene>
    <name evidence="1" type="ORF">GMARGA_LOCUS45975</name>
</gene>
<feature type="non-terminal residue" evidence="1">
    <location>
        <position position="142"/>
    </location>
</feature>
<organism evidence="1 2">
    <name type="scientific">Gigaspora margarita</name>
    <dbReference type="NCBI Taxonomy" id="4874"/>
    <lineage>
        <taxon>Eukaryota</taxon>
        <taxon>Fungi</taxon>
        <taxon>Fungi incertae sedis</taxon>
        <taxon>Mucoromycota</taxon>
        <taxon>Glomeromycotina</taxon>
        <taxon>Glomeromycetes</taxon>
        <taxon>Diversisporales</taxon>
        <taxon>Gigasporaceae</taxon>
        <taxon>Gigaspora</taxon>
    </lineage>
</organism>
<proteinExistence type="predicted"/>
<sequence>PIYNLIVIDLSHYDDKENEAFLNATLPFEQFIFINYEDGSNDNSDNYSLSLRSTSNSSSSKHQTKRDIELWFLGGEGVAIENNTDDSLCNVYCSAGFSAIHPSNFSKYIFTSARCLPNNTREILHAVWDSPVASRVPFGVIK</sequence>
<feature type="non-terminal residue" evidence="1">
    <location>
        <position position="1"/>
    </location>
</feature>
<name>A0ABN7XSU0_GIGMA</name>
<comment type="caution">
    <text evidence="1">The sequence shown here is derived from an EMBL/GenBank/DDBJ whole genome shotgun (WGS) entry which is preliminary data.</text>
</comment>
<evidence type="ECO:0000313" key="2">
    <source>
        <dbReference type="Proteomes" id="UP000789901"/>
    </source>
</evidence>
<dbReference type="EMBL" id="CAJVQB010167792">
    <property type="protein sequence ID" value="CAG8857154.1"/>
    <property type="molecule type" value="Genomic_DNA"/>
</dbReference>
<evidence type="ECO:0000313" key="1">
    <source>
        <dbReference type="EMBL" id="CAG8857154.1"/>
    </source>
</evidence>
<accession>A0ABN7XSU0</accession>
<reference evidence="1 2" key="1">
    <citation type="submission" date="2021-06" db="EMBL/GenBank/DDBJ databases">
        <authorList>
            <person name="Kallberg Y."/>
            <person name="Tangrot J."/>
            <person name="Rosling A."/>
        </authorList>
    </citation>
    <scope>NUCLEOTIDE SEQUENCE [LARGE SCALE GENOMIC DNA]</scope>
    <source>
        <strain evidence="1 2">120-4 pot B 10/14</strain>
    </source>
</reference>
<dbReference type="Proteomes" id="UP000789901">
    <property type="component" value="Unassembled WGS sequence"/>
</dbReference>